<protein>
    <submittedName>
        <fullName evidence="1">Unannotated protein</fullName>
    </submittedName>
</protein>
<reference evidence="1" key="1">
    <citation type="submission" date="2020-05" db="EMBL/GenBank/DDBJ databases">
        <authorList>
            <person name="Chiriac C."/>
            <person name="Salcher M."/>
            <person name="Ghai R."/>
            <person name="Kavagutti S V."/>
        </authorList>
    </citation>
    <scope>NUCLEOTIDE SEQUENCE</scope>
</reference>
<proteinExistence type="predicted"/>
<organism evidence="1">
    <name type="scientific">freshwater metagenome</name>
    <dbReference type="NCBI Taxonomy" id="449393"/>
    <lineage>
        <taxon>unclassified sequences</taxon>
        <taxon>metagenomes</taxon>
        <taxon>ecological metagenomes</taxon>
    </lineage>
</organism>
<dbReference type="EMBL" id="CAFBMK010000093">
    <property type="protein sequence ID" value="CAB4918413.1"/>
    <property type="molecule type" value="Genomic_DNA"/>
</dbReference>
<evidence type="ECO:0000313" key="1">
    <source>
        <dbReference type="EMBL" id="CAB4918413.1"/>
    </source>
</evidence>
<name>A0A6J7HMI4_9ZZZZ</name>
<accession>A0A6J7HMI4</accession>
<gene>
    <name evidence="1" type="ORF">UFOPK3564_01702</name>
</gene>
<sequence length="32" mass="3227">MDSGVNPRLVNVASTIATDVGPHPAGPIVEDP</sequence>
<dbReference type="AlphaFoldDB" id="A0A6J7HMI4"/>